<gene>
    <name evidence="1" type="ORF">PMAYCL1PPCAC_04078</name>
</gene>
<organism evidence="1 2">
    <name type="scientific">Pristionchus mayeri</name>
    <dbReference type="NCBI Taxonomy" id="1317129"/>
    <lineage>
        <taxon>Eukaryota</taxon>
        <taxon>Metazoa</taxon>
        <taxon>Ecdysozoa</taxon>
        <taxon>Nematoda</taxon>
        <taxon>Chromadorea</taxon>
        <taxon>Rhabditida</taxon>
        <taxon>Rhabditina</taxon>
        <taxon>Diplogasteromorpha</taxon>
        <taxon>Diplogasteroidea</taxon>
        <taxon>Neodiplogasteridae</taxon>
        <taxon>Pristionchus</taxon>
    </lineage>
</organism>
<name>A0AAN4Z8E3_9BILA</name>
<accession>A0AAN4Z8E3</accession>
<reference evidence="2" key="1">
    <citation type="submission" date="2022-10" db="EMBL/GenBank/DDBJ databases">
        <title>Genome assembly of Pristionchus species.</title>
        <authorList>
            <person name="Yoshida K."/>
            <person name="Sommer R.J."/>
        </authorList>
    </citation>
    <scope>NUCLEOTIDE SEQUENCE [LARGE SCALE GENOMIC DNA]</scope>
    <source>
        <strain evidence="2">RS5460</strain>
    </source>
</reference>
<dbReference type="AlphaFoldDB" id="A0AAN4Z8E3"/>
<comment type="caution">
    <text evidence="1">The sequence shown here is derived from an EMBL/GenBank/DDBJ whole genome shotgun (WGS) entry which is preliminary data.</text>
</comment>
<evidence type="ECO:0000313" key="1">
    <source>
        <dbReference type="EMBL" id="GMR33883.1"/>
    </source>
</evidence>
<protein>
    <submittedName>
        <fullName evidence="1">Uncharacterized protein</fullName>
    </submittedName>
</protein>
<feature type="non-terminal residue" evidence="1">
    <location>
        <position position="1"/>
    </location>
</feature>
<proteinExistence type="predicted"/>
<keyword evidence="2" id="KW-1185">Reference proteome</keyword>
<dbReference type="Proteomes" id="UP001328107">
    <property type="component" value="Unassembled WGS sequence"/>
</dbReference>
<dbReference type="EMBL" id="BTRK01000001">
    <property type="protein sequence ID" value="GMR33883.1"/>
    <property type="molecule type" value="Genomic_DNA"/>
</dbReference>
<sequence length="120" mass="13976">DSLRDDPIYIGCFGIRGMNFDTALKVVYLKRRLDELIPSIPHHLRGDVDCALYFNTLIQVYILFQEGMEGDHSHIWLLNRATSFFRSSVKFCLDNVPNLRPTLQRIYANTPQFFDPNNQP</sequence>
<evidence type="ECO:0000313" key="2">
    <source>
        <dbReference type="Proteomes" id="UP001328107"/>
    </source>
</evidence>